<dbReference type="AlphaFoldDB" id="A0A1X7NLH0"/>
<accession>A0A1X7NLH0</accession>
<dbReference type="InterPro" id="IPR001763">
    <property type="entry name" value="Rhodanese-like_dom"/>
</dbReference>
<dbReference type="PANTHER" id="PTHR11364">
    <property type="entry name" value="THIOSULFATE SULFERTANSFERASE"/>
    <property type="match status" value="1"/>
</dbReference>
<gene>
    <name evidence="4" type="ORF">SAMN02982922_2041</name>
</gene>
<reference evidence="4 5" key="1">
    <citation type="submission" date="2017-04" db="EMBL/GenBank/DDBJ databases">
        <authorList>
            <person name="Afonso C.L."/>
            <person name="Miller P.J."/>
            <person name="Scott M.A."/>
            <person name="Spackman E."/>
            <person name="Goraichik I."/>
            <person name="Dimitrov K.M."/>
            <person name="Suarez D.L."/>
            <person name="Swayne D.E."/>
        </authorList>
    </citation>
    <scope>NUCLEOTIDE SEQUENCE [LARGE SCALE GENOMIC DNA]</scope>
    <source>
        <strain evidence="4 5">B5P</strain>
    </source>
</reference>
<keyword evidence="5" id="KW-1185">Reference proteome</keyword>
<protein>
    <submittedName>
        <fullName evidence="4">Thiosulfate/3-mercaptopyruvate sulfurtransferase</fullName>
    </submittedName>
</protein>
<evidence type="ECO:0000259" key="3">
    <source>
        <dbReference type="PROSITE" id="PS50206"/>
    </source>
</evidence>
<dbReference type="Gene3D" id="3.40.250.10">
    <property type="entry name" value="Rhodanese-like domain"/>
    <property type="match status" value="2"/>
</dbReference>
<sequence length="296" mass="31756">MESYAHPEFLISPQELHARRGEPGLVVLDVTTTLVAAKDRPFAPVSGEAEFLKSHIPGARYVDLERDLSVPVKGLLFTLPPVEDFARMAASLGIGQDSFVVVYSTAQPGWAARVWLMLRAFGFTNAAVLNGGFAGWKAAGLPVKAGAVPPATPPLEEFAWRPADKRVFVDTRAVNKALDDGSSQLVNALPPDVFRGDSLIVYGRPGHIPQSVNVPTGTLVDPETGRYLDPGSLERRFTDAGIDPDTPVIAYCGAGVAASNVAFARLLLGHENVSVYDGSMLDWSRDPLRPVVTGER</sequence>
<proteinExistence type="predicted"/>
<feature type="domain" description="Rhodanese" evidence="3">
    <location>
        <begin position="206"/>
        <end position="292"/>
    </location>
</feature>
<dbReference type="Pfam" id="PF00581">
    <property type="entry name" value="Rhodanese"/>
    <property type="match status" value="2"/>
</dbReference>
<keyword evidence="2" id="KW-0677">Repeat</keyword>
<dbReference type="PROSITE" id="PS50206">
    <property type="entry name" value="RHODANESE_3"/>
    <property type="match status" value="2"/>
</dbReference>
<dbReference type="EMBL" id="FXBL01000004">
    <property type="protein sequence ID" value="SMH38347.1"/>
    <property type="molecule type" value="Genomic_DNA"/>
</dbReference>
<organism evidence="4 5">
    <name type="scientific">Mesorhizobium australicum</name>
    <dbReference type="NCBI Taxonomy" id="536018"/>
    <lineage>
        <taxon>Bacteria</taxon>
        <taxon>Pseudomonadati</taxon>
        <taxon>Pseudomonadota</taxon>
        <taxon>Alphaproteobacteria</taxon>
        <taxon>Hyphomicrobiales</taxon>
        <taxon>Phyllobacteriaceae</taxon>
        <taxon>Mesorhizobium</taxon>
    </lineage>
</organism>
<evidence type="ECO:0000313" key="5">
    <source>
        <dbReference type="Proteomes" id="UP000193083"/>
    </source>
</evidence>
<dbReference type="InterPro" id="IPR036873">
    <property type="entry name" value="Rhodanese-like_dom_sf"/>
</dbReference>
<dbReference type="SMART" id="SM00450">
    <property type="entry name" value="RHOD"/>
    <property type="match status" value="2"/>
</dbReference>
<dbReference type="InterPro" id="IPR045078">
    <property type="entry name" value="TST/MPST-like"/>
</dbReference>
<evidence type="ECO:0000313" key="4">
    <source>
        <dbReference type="EMBL" id="SMH38347.1"/>
    </source>
</evidence>
<keyword evidence="4" id="KW-0670">Pyruvate</keyword>
<evidence type="ECO:0000256" key="1">
    <source>
        <dbReference type="ARBA" id="ARBA00022679"/>
    </source>
</evidence>
<dbReference type="PROSITE" id="PS00380">
    <property type="entry name" value="RHODANESE_1"/>
    <property type="match status" value="1"/>
</dbReference>
<dbReference type="InterPro" id="IPR001307">
    <property type="entry name" value="Thiosulphate_STrfase_CS"/>
</dbReference>
<dbReference type="OrthoDB" id="9781034at2"/>
<name>A0A1X7NLH0_9HYPH</name>
<dbReference type="RefSeq" id="WP_085467582.1">
    <property type="nucleotide sequence ID" value="NZ_FXBL01000004.1"/>
</dbReference>
<evidence type="ECO:0000256" key="2">
    <source>
        <dbReference type="ARBA" id="ARBA00022737"/>
    </source>
</evidence>
<dbReference type="CDD" id="cd01449">
    <property type="entry name" value="TST_Repeat_2"/>
    <property type="match status" value="1"/>
</dbReference>
<dbReference type="CDD" id="cd01448">
    <property type="entry name" value="TST_Repeat_1"/>
    <property type="match status" value="1"/>
</dbReference>
<dbReference type="PANTHER" id="PTHR11364:SF27">
    <property type="entry name" value="SULFURTRANSFERASE"/>
    <property type="match status" value="1"/>
</dbReference>
<feature type="domain" description="Rhodanese" evidence="3">
    <location>
        <begin position="21"/>
        <end position="145"/>
    </location>
</feature>
<dbReference type="GO" id="GO:0004792">
    <property type="term" value="F:thiosulfate-cyanide sulfurtransferase activity"/>
    <property type="evidence" value="ECO:0007669"/>
    <property type="project" value="InterPro"/>
</dbReference>
<dbReference type="SUPFAM" id="SSF52821">
    <property type="entry name" value="Rhodanese/Cell cycle control phosphatase"/>
    <property type="match status" value="2"/>
</dbReference>
<dbReference type="Proteomes" id="UP000193083">
    <property type="component" value="Unassembled WGS sequence"/>
</dbReference>
<keyword evidence="1 4" id="KW-0808">Transferase</keyword>